<evidence type="ECO:0008006" key="4">
    <source>
        <dbReference type="Google" id="ProtNLM"/>
    </source>
</evidence>
<dbReference type="Proteomes" id="UP000054978">
    <property type="component" value="Unassembled WGS sequence"/>
</dbReference>
<organism evidence="2 3">
    <name type="scientific">Caballeronia ptereochthonis</name>
    <dbReference type="NCBI Taxonomy" id="1777144"/>
    <lineage>
        <taxon>Bacteria</taxon>
        <taxon>Pseudomonadati</taxon>
        <taxon>Pseudomonadota</taxon>
        <taxon>Betaproteobacteria</taxon>
        <taxon>Burkholderiales</taxon>
        <taxon>Burkholderiaceae</taxon>
        <taxon>Caballeronia</taxon>
    </lineage>
</organism>
<evidence type="ECO:0000313" key="3">
    <source>
        <dbReference type="Proteomes" id="UP000054978"/>
    </source>
</evidence>
<dbReference type="STRING" id="1777144.AWB83_06140"/>
<feature type="compositionally biased region" description="Basic and acidic residues" evidence="1">
    <location>
        <begin position="31"/>
        <end position="40"/>
    </location>
</feature>
<feature type="compositionally biased region" description="Basic and acidic residues" evidence="1">
    <location>
        <begin position="176"/>
        <end position="195"/>
    </location>
</feature>
<feature type="compositionally biased region" description="Polar residues" evidence="1">
    <location>
        <begin position="13"/>
        <end position="29"/>
    </location>
</feature>
<feature type="compositionally biased region" description="Basic and acidic residues" evidence="1">
    <location>
        <begin position="137"/>
        <end position="147"/>
    </location>
</feature>
<comment type="caution">
    <text evidence="2">The sequence shown here is derived from an EMBL/GenBank/DDBJ whole genome shotgun (WGS) entry which is preliminary data.</text>
</comment>
<evidence type="ECO:0000256" key="1">
    <source>
        <dbReference type="SAM" id="MobiDB-lite"/>
    </source>
</evidence>
<feature type="region of interest" description="Disordered" evidence="1">
    <location>
        <begin position="832"/>
        <end position="853"/>
    </location>
</feature>
<gene>
    <name evidence="2" type="ORF">AWB83_06140</name>
</gene>
<dbReference type="AlphaFoldDB" id="A0A158E1E2"/>
<sequence>MASAQAAAVHPATEQSRSAATQTITTLDSTEAEKVRRDQFKNQLKKAIDAATPKPKTESEAENVMKSGGTRASVSLRDNLATERDAAAGPLKSAAGGEASPASQPAPPASELHPEPVGAPPAPVSAAPVVPAPLPPERLDYSEDRAPTEQAMAQSEVTQDQLKEGNEPAFGPTIDARSKAEQHEAGAEARYRQSEAKVQNSAQGAAQAALTTDLDGMHGIKASHVGHVVGQQHATVSKDATERERITSTINGIKDRTRTEVGNILGSMESEASSVFEAGLARAEKAYEDTFEDAKGGVGTWLTTWGSDWEKLIENSLAKARGEYMRQVDVAIDEVANLVDAKLDAAKKRVTDGRREVETFVKSLDANLKGFGEEALQAVSSDFDAMGSEIDQRRDSLIDKLAQQYKDSYDRMSAAEEKLREENKSLWQRVYDATVGLVKKILAFKDMLLSVLGKAASVISDIIAHPIRFLGNLVSGVMQGLKNFTANIGTHLKKGLMDWLFGALAGAGLQLPDSFDLKGIVSIVLQVLGLTYANFRKRAAAIVGESVVAALEQVADVFKVFLKEGVGGIWRFIKEKVADLKSMVLDAIFDFVKEKVIMAGVTWIIGLLNPASAFFKACKAIYDIVMFFVNRGSQILALVNAVIDSMASIAKGAIGVAAGFVENALAKAIPVAIGFLASLLGLGDPSKPVRGFIDKARGPVDKAIDWVINLAVKAIKAAGKFIAGLFGKKEKDGEKASPKSVKGEVTAELAKRLTADHTIDEARAIVTNVGEQYRSAGVSRLFVSGPDEGGELSVIVEMSPGDELARLSPGSAIERASVRLNVELTLSAAEASDQGTVAGTVEESDKPRRRDGREYEYLESVEKNAARKSRSGISVGGMIFPETRGKIQLITWNTSSLEPEKRSNTTHAERQFDHWLTNLSKNPEGQKLLDRVIGIEMHLRDYSPCQACGDLFPSITARMPNAKTRKLYWYKQYAGRNVASPTTHQTVNEIVGCGWSVYAPGTEIPEGGGPLRVHLINKLHK</sequence>
<feature type="compositionally biased region" description="Basic and acidic residues" evidence="1">
    <location>
        <begin position="843"/>
        <end position="853"/>
    </location>
</feature>
<feature type="region of interest" description="Disordered" evidence="1">
    <location>
        <begin position="1"/>
        <end position="204"/>
    </location>
</feature>
<protein>
    <recommendedName>
        <fullName evidence="4">APOBEC-like N-terminal domain-containing protein</fullName>
    </recommendedName>
</protein>
<feature type="compositionally biased region" description="Polar residues" evidence="1">
    <location>
        <begin position="151"/>
        <end position="160"/>
    </location>
</feature>
<dbReference type="EMBL" id="FCOB02000041">
    <property type="protein sequence ID" value="SAK99757.1"/>
    <property type="molecule type" value="Genomic_DNA"/>
</dbReference>
<evidence type="ECO:0000313" key="2">
    <source>
        <dbReference type="EMBL" id="SAK99757.1"/>
    </source>
</evidence>
<name>A0A158E1E2_9BURK</name>
<keyword evidence="3" id="KW-1185">Reference proteome</keyword>
<accession>A0A158E1E2</accession>
<reference evidence="2" key="1">
    <citation type="submission" date="2016-01" db="EMBL/GenBank/DDBJ databases">
        <authorList>
            <person name="Peeters C."/>
        </authorList>
    </citation>
    <scope>NUCLEOTIDE SEQUENCE [LARGE SCALE GENOMIC DNA]</scope>
    <source>
        <strain evidence="2">LMG 29326</strain>
    </source>
</reference>
<feature type="compositionally biased region" description="Low complexity" evidence="1">
    <location>
        <begin position="93"/>
        <end position="103"/>
    </location>
</feature>
<proteinExistence type="predicted"/>